<dbReference type="GO" id="GO:0031267">
    <property type="term" value="F:small GTPase binding"/>
    <property type="evidence" value="ECO:0007669"/>
    <property type="project" value="TreeGrafter"/>
</dbReference>
<feature type="region of interest" description="Disordered" evidence="1">
    <location>
        <begin position="554"/>
        <end position="602"/>
    </location>
</feature>
<feature type="compositionally biased region" description="Basic and acidic residues" evidence="1">
    <location>
        <begin position="280"/>
        <end position="299"/>
    </location>
</feature>
<dbReference type="FunFam" id="1.10.472.80:FF:000019">
    <property type="entry name" value="USP6 N-terminal like"/>
    <property type="match status" value="1"/>
</dbReference>
<dbReference type="GO" id="GO:0005096">
    <property type="term" value="F:GTPase activator activity"/>
    <property type="evidence" value="ECO:0007669"/>
    <property type="project" value="TreeGrafter"/>
</dbReference>
<dbReference type="InterPro" id="IPR000195">
    <property type="entry name" value="Rab-GAP-TBC_dom"/>
</dbReference>
<dbReference type="OrthoDB" id="294251at2759"/>
<evidence type="ECO:0000259" key="2">
    <source>
        <dbReference type="PROSITE" id="PS50086"/>
    </source>
</evidence>
<feature type="compositionally biased region" description="Polar residues" evidence="1">
    <location>
        <begin position="417"/>
        <end position="438"/>
    </location>
</feature>
<gene>
    <name evidence="4" type="primary">LOC106533660</name>
</gene>
<sequence>MHGFFVPGFPKLMRFQEHHDRILKKMMPKLKQHLDNQEVFTSLYTMKWFFQCFLDRTPFTLTLRIWDIYILEGERVLPAMSYTILKLHKKHLLKLSMEELVEFLQVTLAKDFFYEDDFVVEQLQACMTELRRAKLELPAPGKEEEFPKKTLGQLPPDVGAAVLNHVGNGQSHTEPADPPRNSSPVPDRRQDSRPPSRARQDSVERSFRHQKVDKLDVHYRGSNETQNEQQKQSTTTTPEKMATPQITTIDSRKPQSHATANHNSNAASSTHRTITPRWVKPSETKLEAVKAAAARDNHLSRGTSPAPSSPDENVLLKRRPISKGFGHGSDRGSNASQYDNVPGMLDQDLGILEHDRPPSRERIPHNETSFSVSEQHHGSQNYGPSLDGNVVSISSGPRTTKSPHFFHNNPAGVPVNYSASQSRYHTPHQQSPRRTTTEVPILHPGYSVSLDQRVDDRLNGPSGFNSPEVYRELIYATAQRHPSRVSPKKTIHNNSFATYRRPPRSDNFQNTRSPPNQSLQLEPQSSSTPIYVQQLTLTSTSQIHTQVNYRAEGHRRGEANPHYLPDGRPVQAVDRPHWEPEGPHPPHSPGGMPRSPSFQQAQLSPVQAFTFPPNSDGQTHYRTQQQQPVIRQQLPQLFGAPHYRHAQEAFALQESMLL</sequence>
<feature type="compositionally biased region" description="Polar residues" evidence="1">
    <location>
        <begin position="506"/>
        <end position="527"/>
    </location>
</feature>
<dbReference type="Proteomes" id="UP000192220">
    <property type="component" value="Unplaced"/>
</dbReference>
<dbReference type="InterPro" id="IPR050302">
    <property type="entry name" value="Rab_GAP_TBC_domain"/>
</dbReference>
<organism evidence="3 4">
    <name type="scientific">Austrofundulus limnaeus</name>
    <name type="common">Annual killifish</name>
    <dbReference type="NCBI Taxonomy" id="52670"/>
    <lineage>
        <taxon>Eukaryota</taxon>
        <taxon>Metazoa</taxon>
        <taxon>Chordata</taxon>
        <taxon>Craniata</taxon>
        <taxon>Vertebrata</taxon>
        <taxon>Euteleostomi</taxon>
        <taxon>Actinopterygii</taxon>
        <taxon>Neopterygii</taxon>
        <taxon>Teleostei</taxon>
        <taxon>Neoteleostei</taxon>
        <taxon>Acanthomorphata</taxon>
        <taxon>Ovalentaria</taxon>
        <taxon>Atherinomorphae</taxon>
        <taxon>Cyprinodontiformes</taxon>
        <taxon>Rivulidae</taxon>
        <taxon>Austrofundulus</taxon>
    </lineage>
</organism>
<dbReference type="PANTHER" id="PTHR47219">
    <property type="entry name" value="RAB GTPASE-ACTIVATING PROTEIN 1-LIKE"/>
    <property type="match status" value="1"/>
</dbReference>
<evidence type="ECO:0000313" key="3">
    <source>
        <dbReference type="Proteomes" id="UP000192220"/>
    </source>
</evidence>
<feature type="compositionally biased region" description="Low complexity" evidence="1">
    <location>
        <begin position="256"/>
        <end position="271"/>
    </location>
</feature>
<evidence type="ECO:0000313" key="4">
    <source>
        <dbReference type="RefSeq" id="XP_013885520.1"/>
    </source>
</evidence>
<proteinExistence type="predicted"/>
<dbReference type="SUPFAM" id="SSF47923">
    <property type="entry name" value="Ypt/Rab-GAP domain of gyp1p"/>
    <property type="match status" value="1"/>
</dbReference>
<dbReference type="STRING" id="52670.A0A2I4CZV3"/>
<evidence type="ECO:0000256" key="1">
    <source>
        <dbReference type="SAM" id="MobiDB-lite"/>
    </source>
</evidence>
<feature type="region of interest" description="Disordered" evidence="1">
    <location>
        <begin position="480"/>
        <end position="527"/>
    </location>
</feature>
<dbReference type="KEGG" id="alim:106533660"/>
<keyword evidence="3" id="KW-1185">Reference proteome</keyword>
<feature type="compositionally biased region" description="Basic and acidic residues" evidence="1">
    <location>
        <begin position="574"/>
        <end position="584"/>
    </location>
</feature>
<reference evidence="4" key="1">
    <citation type="submission" date="2025-08" db="UniProtKB">
        <authorList>
            <consortium name="RefSeq"/>
        </authorList>
    </citation>
    <scope>IDENTIFICATION</scope>
</reference>
<dbReference type="InParanoid" id="A0A2I4CZV3"/>
<dbReference type="PROSITE" id="PS50086">
    <property type="entry name" value="TBC_RABGAP"/>
    <property type="match status" value="1"/>
</dbReference>
<feature type="compositionally biased region" description="Basic and acidic residues" evidence="1">
    <location>
        <begin position="186"/>
        <end position="221"/>
    </location>
</feature>
<feature type="compositionally biased region" description="Polar residues" evidence="1">
    <location>
        <begin position="366"/>
        <end position="383"/>
    </location>
</feature>
<feature type="region of interest" description="Disordered" evidence="1">
    <location>
        <begin position="141"/>
        <end position="464"/>
    </location>
</feature>
<feature type="compositionally biased region" description="Basic and acidic residues" evidence="1">
    <location>
        <begin position="351"/>
        <end position="365"/>
    </location>
</feature>
<dbReference type="Pfam" id="PF00566">
    <property type="entry name" value="RabGAP-TBC"/>
    <property type="match status" value="1"/>
</dbReference>
<dbReference type="RefSeq" id="XP_013885520.1">
    <property type="nucleotide sequence ID" value="XM_014030066.1"/>
</dbReference>
<dbReference type="Gene3D" id="1.10.472.80">
    <property type="entry name" value="Ypt/Rab-GAP domain of gyp1p, domain 3"/>
    <property type="match status" value="1"/>
</dbReference>
<dbReference type="AlphaFoldDB" id="A0A2I4CZV3"/>
<feature type="compositionally biased region" description="Polar residues" evidence="1">
    <location>
        <begin position="391"/>
        <end position="402"/>
    </location>
</feature>
<feature type="compositionally biased region" description="Polar residues" evidence="1">
    <location>
        <begin position="222"/>
        <end position="249"/>
    </location>
</feature>
<dbReference type="PANTHER" id="PTHR47219:SF19">
    <property type="entry name" value="USP6 N-TERMINAL-LIKE PROTEIN ISOFORM X1"/>
    <property type="match status" value="1"/>
</dbReference>
<feature type="compositionally biased region" description="Basic residues" evidence="1">
    <location>
        <begin position="481"/>
        <end position="491"/>
    </location>
</feature>
<dbReference type="InterPro" id="IPR035969">
    <property type="entry name" value="Rab-GAP_TBC_sf"/>
</dbReference>
<feature type="domain" description="Rab-GAP TBC" evidence="2">
    <location>
        <begin position="1"/>
        <end position="73"/>
    </location>
</feature>
<name>A0A2I4CZV3_AUSLI</name>
<accession>A0A2I4CZV3</accession>
<protein>
    <submittedName>
        <fullName evidence="4">USP6 N-terminal-like protein</fullName>
    </submittedName>
</protein>
<dbReference type="GeneID" id="106533660"/>